<dbReference type="AlphaFoldDB" id="A0A8T3VXU9"/>
<reference evidence="1" key="1">
    <citation type="submission" date="2019-04" db="EMBL/GenBank/DDBJ databases">
        <title>Evolution of Biomass-Degrading Anaerobic Consortia Revealed by Metagenomics.</title>
        <authorList>
            <person name="Peng X."/>
        </authorList>
    </citation>
    <scope>NUCLEOTIDE SEQUENCE</scope>
    <source>
        <strain evidence="1">SIG14</strain>
    </source>
</reference>
<evidence type="ECO:0000313" key="1">
    <source>
        <dbReference type="EMBL" id="MBE6512825.1"/>
    </source>
</evidence>
<evidence type="ECO:0000313" key="2">
    <source>
        <dbReference type="Proteomes" id="UP000732619"/>
    </source>
</evidence>
<sequence>MDEVQFDEEGIKFKYLSNWKEQNKEMLGPNCIKALVKVVEGNPSTITVYKNDAGEVQAVAQIEEAFKESFEAQGWNISESRILNLNGMPVYNIITNAEEGGKTLENNTSALLNDGNLYVFELMHFKEFPYAYNDYLAIMDSIEFD</sequence>
<proteinExistence type="predicted"/>
<comment type="caution">
    <text evidence="1">The sequence shown here is derived from an EMBL/GenBank/DDBJ whole genome shotgun (WGS) entry which is preliminary data.</text>
</comment>
<dbReference type="EMBL" id="SUTG01000031">
    <property type="protein sequence ID" value="MBE6512825.1"/>
    <property type="molecule type" value="Genomic_DNA"/>
</dbReference>
<dbReference type="Proteomes" id="UP000732619">
    <property type="component" value="Unassembled WGS sequence"/>
</dbReference>
<accession>A0A8T3VXU9</accession>
<name>A0A8T3VXU9_METOL</name>
<organism evidence="1 2">
    <name type="scientific">Methanobrevibacter olleyae</name>
    <dbReference type="NCBI Taxonomy" id="294671"/>
    <lineage>
        <taxon>Archaea</taxon>
        <taxon>Methanobacteriati</taxon>
        <taxon>Methanobacteriota</taxon>
        <taxon>Methanomada group</taxon>
        <taxon>Methanobacteria</taxon>
        <taxon>Methanobacteriales</taxon>
        <taxon>Methanobacteriaceae</taxon>
        <taxon>Methanobrevibacter</taxon>
    </lineage>
</organism>
<gene>
    <name evidence="1" type="ORF">E7Z75_06760</name>
</gene>
<dbReference type="Gene3D" id="3.40.1000.10">
    <property type="entry name" value="Mog1/PsbP, alpha/beta/alpha sandwich"/>
    <property type="match status" value="1"/>
</dbReference>
<protein>
    <submittedName>
        <fullName evidence="1">Uncharacterized protein</fullName>
    </submittedName>
</protein>